<evidence type="ECO:0000313" key="4">
    <source>
        <dbReference type="Proteomes" id="UP000255213"/>
    </source>
</evidence>
<feature type="region of interest" description="Disordered" evidence="1">
    <location>
        <begin position="116"/>
        <end position="148"/>
    </location>
</feature>
<sequence length="148" mass="17125">METMYEKSQKLSSENFKLLIGVQKETFQEMLTCLNAAYQRQHRQGGRPRKLRMEDQLMMTLRHLRYYPTQRLLAFDFGVGVATVHATLTWVEDTLRSSGLFELDKLEAPSSLAIDVTESPIQRPKKTKEKATQAKRKTIQSKHKLPSI</sequence>
<evidence type="ECO:0000313" key="3">
    <source>
        <dbReference type="EMBL" id="SUN05997.1"/>
    </source>
</evidence>
<dbReference type="InterPro" id="IPR027805">
    <property type="entry name" value="Transposase_HTH_dom"/>
</dbReference>
<feature type="compositionally biased region" description="Basic residues" evidence="1">
    <location>
        <begin position="123"/>
        <end position="148"/>
    </location>
</feature>
<dbReference type="Proteomes" id="UP000255213">
    <property type="component" value="Unassembled WGS sequence"/>
</dbReference>
<protein>
    <submittedName>
        <fullName evidence="3">Transposase</fullName>
    </submittedName>
</protein>
<dbReference type="AlphaFoldDB" id="A0A380IDI6"/>
<accession>A0A380IDI6</accession>
<evidence type="ECO:0000259" key="2">
    <source>
        <dbReference type="Pfam" id="PF13613"/>
    </source>
</evidence>
<proteinExistence type="predicted"/>
<feature type="domain" description="Transposase Helix-turn-helix" evidence="2">
    <location>
        <begin position="49"/>
        <end position="99"/>
    </location>
</feature>
<dbReference type="Pfam" id="PF13613">
    <property type="entry name" value="HTH_Tnp_4"/>
    <property type="match status" value="1"/>
</dbReference>
<dbReference type="EMBL" id="UHEN01000001">
    <property type="protein sequence ID" value="SUN05997.1"/>
    <property type="molecule type" value="Genomic_DNA"/>
</dbReference>
<name>A0A380IDI6_STRAI</name>
<gene>
    <name evidence="3" type="ORF">NCTC12957_00366</name>
</gene>
<evidence type="ECO:0000256" key="1">
    <source>
        <dbReference type="SAM" id="MobiDB-lite"/>
    </source>
</evidence>
<organism evidence="3 4">
    <name type="scientific">Streptococcus acidominimus</name>
    <dbReference type="NCBI Taxonomy" id="1326"/>
    <lineage>
        <taxon>Bacteria</taxon>
        <taxon>Bacillati</taxon>
        <taxon>Bacillota</taxon>
        <taxon>Bacilli</taxon>
        <taxon>Lactobacillales</taxon>
        <taxon>Streptococcaceae</taxon>
        <taxon>Streptococcus</taxon>
    </lineage>
</organism>
<reference evidence="3 4" key="1">
    <citation type="submission" date="2018-06" db="EMBL/GenBank/DDBJ databases">
        <authorList>
            <consortium name="Pathogen Informatics"/>
            <person name="Doyle S."/>
        </authorList>
    </citation>
    <scope>NUCLEOTIDE SEQUENCE [LARGE SCALE GENOMIC DNA]</scope>
    <source>
        <strain evidence="3 4">NCTC12957</strain>
    </source>
</reference>